<evidence type="ECO:0000313" key="2">
    <source>
        <dbReference type="EMBL" id="OAE18492.1"/>
    </source>
</evidence>
<gene>
    <name evidence="2" type="ORF">AXG93_163s1240</name>
</gene>
<evidence type="ECO:0000313" key="3">
    <source>
        <dbReference type="Proteomes" id="UP000077202"/>
    </source>
</evidence>
<dbReference type="Proteomes" id="UP000077202">
    <property type="component" value="Unassembled WGS sequence"/>
</dbReference>
<protein>
    <submittedName>
        <fullName evidence="2">Uncharacterized protein</fullName>
    </submittedName>
</protein>
<organism evidence="2 3">
    <name type="scientific">Marchantia polymorpha subsp. ruderalis</name>
    <dbReference type="NCBI Taxonomy" id="1480154"/>
    <lineage>
        <taxon>Eukaryota</taxon>
        <taxon>Viridiplantae</taxon>
        <taxon>Streptophyta</taxon>
        <taxon>Embryophyta</taxon>
        <taxon>Marchantiophyta</taxon>
        <taxon>Marchantiopsida</taxon>
        <taxon>Marchantiidae</taxon>
        <taxon>Marchantiales</taxon>
        <taxon>Marchantiaceae</taxon>
        <taxon>Marchantia</taxon>
    </lineage>
</organism>
<keyword evidence="3" id="KW-1185">Reference proteome</keyword>
<dbReference type="EMBL" id="LVLJ01004053">
    <property type="protein sequence ID" value="OAE18492.1"/>
    <property type="molecule type" value="Genomic_DNA"/>
</dbReference>
<feature type="region of interest" description="Disordered" evidence="1">
    <location>
        <begin position="193"/>
        <end position="218"/>
    </location>
</feature>
<dbReference type="PANTHER" id="PTHR31105">
    <property type="entry name" value="EXTRA-LARGE G-PROTEIN-LIKE"/>
    <property type="match status" value="1"/>
</dbReference>
<accession>A0A176VDM7</accession>
<proteinExistence type="predicted"/>
<dbReference type="GO" id="GO:1900150">
    <property type="term" value="P:regulation of defense response to fungus"/>
    <property type="evidence" value="ECO:0007669"/>
    <property type="project" value="InterPro"/>
</dbReference>
<dbReference type="PANTHER" id="PTHR31105:SF42">
    <property type="entry name" value="OS02G0258300 PROTEIN"/>
    <property type="match status" value="1"/>
</dbReference>
<comment type="caution">
    <text evidence="2">The sequence shown here is derived from an EMBL/GenBank/DDBJ whole genome shotgun (WGS) entry which is preliminary data.</text>
</comment>
<sequence length="417" mass="46588">MLATMKFKSEIKLKWYCTYVTAWSIPSRLREKSVKDSAIRKTGLGLCQPLHPLPMTTRLANFEECVSSDHSYGVCVRWSGLENESTEYSDNAPSSSESSDFCFPAERELSQFTTCLDQNSPDSSPTAGSIFEFPYRGTTKSHQIFITSPETHLGSLLNPSELWISTYPEGKSLPIGQKSSCCDAPIIERFVRRLHSPKRDHEDAESNPTPRTTRPVHGAQKKFFKRWNSLGERGLPVSFHERSNIGKVLQAFKSTKKAMLKFTRTRSRRSTPKDYRRRVVVNGVKIRDDCVRKAELQAGPIHPGDYWYDSRAGFWGAAGGPCRGIIPPLIHELDYPMAADCAGGSTGITVNGRELHHMDLQRLVGRGFPKAPGMAYRVDIDGKFVELSSGAELRSLGHLAPSMKQKRGSGMYHSLSP</sequence>
<dbReference type="InterPro" id="IPR040244">
    <property type="entry name" value="EDR4-like"/>
</dbReference>
<evidence type="ECO:0000256" key="1">
    <source>
        <dbReference type="SAM" id="MobiDB-lite"/>
    </source>
</evidence>
<dbReference type="AlphaFoldDB" id="A0A176VDM7"/>
<reference evidence="2" key="1">
    <citation type="submission" date="2016-03" db="EMBL/GenBank/DDBJ databases">
        <title>Mechanisms controlling the formation of the plant cell surface in tip-growing cells are functionally conserved among land plants.</title>
        <authorList>
            <person name="Honkanen S."/>
            <person name="Jones V.A."/>
            <person name="Morieri G."/>
            <person name="Champion C."/>
            <person name="Hetherington A.J."/>
            <person name="Kelly S."/>
            <person name="Saint-Marcoux D."/>
            <person name="Proust H."/>
            <person name="Prescott H."/>
            <person name="Dolan L."/>
        </authorList>
    </citation>
    <scope>NUCLEOTIDE SEQUENCE [LARGE SCALE GENOMIC DNA]</scope>
    <source>
        <tissue evidence="2">Whole gametophyte</tissue>
    </source>
</reference>
<name>A0A176VDM7_MARPO</name>